<evidence type="ECO:0000256" key="4">
    <source>
        <dbReference type="ARBA" id="ARBA00022840"/>
    </source>
</evidence>
<dbReference type="InterPro" id="IPR013563">
    <property type="entry name" value="Oligopep_ABC_C"/>
</dbReference>
<dbReference type="InterPro" id="IPR017871">
    <property type="entry name" value="ABC_transporter-like_CS"/>
</dbReference>
<evidence type="ECO:0000256" key="3">
    <source>
        <dbReference type="ARBA" id="ARBA00022741"/>
    </source>
</evidence>
<dbReference type="Proteomes" id="UP001589747">
    <property type="component" value="Unassembled WGS sequence"/>
</dbReference>
<evidence type="ECO:0000313" key="7">
    <source>
        <dbReference type="Proteomes" id="UP001589747"/>
    </source>
</evidence>
<protein>
    <submittedName>
        <fullName evidence="6">ABC transporter ATP-binding protein</fullName>
    </submittedName>
</protein>
<evidence type="ECO:0000256" key="2">
    <source>
        <dbReference type="ARBA" id="ARBA00022448"/>
    </source>
</evidence>
<organism evidence="6 7">
    <name type="scientific">Paenibacillus aurantiacus</name>
    <dbReference type="NCBI Taxonomy" id="1936118"/>
    <lineage>
        <taxon>Bacteria</taxon>
        <taxon>Bacillati</taxon>
        <taxon>Bacillota</taxon>
        <taxon>Bacilli</taxon>
        <taxon>Bacillales</taxon>
        <taxon>Paenibacillaceae</taxon>
        <taxon>Paenibacillus</taxon>
    </lineage>
</organism>
<evidence type="ECO:0000256" key="1">
    <source>
        <dbReference type="ARBA" id="ARBA00005417"/>
    </source>
</evidence>
<dbReference type="CDD" id="cd03257">
    <property type="entry name" value="ABC_NikE_OppD_transporters"/>
    <property type="match status" value="1"/>
</dbReference>
<dbReference type="EMBL" id="JBHMDO010000012">
    <property type="protein sequence ID" value="MFB9325624.1"/>
    <property type="molecule type" value="Genomic_DNA"/>
</dbReference>
<dbReference type="SMART" id="SM00382">
    <property type="entry name" value="AAA"/>
    <property type="match status" value="1"/>
</dbReference>
<dbReference type="GO" id="GO:0005524">
    <property type="term" value="F:ATP binding"/>
    <property type="evidence" value="ECO:0007669"/>
    <property type="project" value="UniProtKB-KW"/>
</dbReference>
<dbReference type="PANTHER" id="PTHR43776">
    <property type="entry name" value="TRANSPORT ATP-BINDING PROTEIN"/>
    <property type="match status" value="1"/>
</dbReference>
<dbReference type="Gene3D" id="3.40.50.300">
    <property type="entry name" value="P-loop containing nucleotide triphosphate hydrolases"/>
    <property type="match status" value="1"/>
</dbReference>
<gene>
    <name evidence="6" type="ORF">ACFFSY_06770</name>
</gene>
<evidence type="ECO:0000313" key="6">
    <source>
        <dbReference type="EMBL" id="MFB9325624.1"/>
    </source>
</evidence>
<dbReference type="PANTHER" id="PTHR43776:SF7">
    <property type="entry name" value="D,D-DIPEPTIDE TRANSPORT ATP-BINDING PROTEIN DDPF-RELATED"/>
    <property type="match status" value="1"/>
</dbReference>
<dbReference type="RefSeq" id="WP_377491820.1">
    <property type="nucleotide sequence ID" value="NZ_JBHMDO010000012.1"/>
</dbReference>
<reference evidence="6 7" key="1">
    <citation type="submission" date="2024-09" db="EMBL/GenBank/DDBJ databases">
        <authorList>
            <person name="Sun Q."/>
            <person name="Mori K."/>
        </authorList>
    </citation>
    <scope>NUCLEOTIDE SEQUENCE [LARGE SCALE GENOMIC DNA]</scope>
    <source>
        <strain evidence="6 7">TISTR 2452</strain>
    </source>
</reference>
<dbReference type="PROSITE" id="PS00211">
    <property type="entry name" value="ABC_TRANSPORTER_1"/>
    <property type="match status" value="1"/>
</dbReference>
<name>A0ABV5KKE4_9BACL</name>
<dbReference type="InterPro" id="IPR027417">
    <property type="entry name" value="P-loop_NTPase"/>
</dbReference>
<dbReference type="Pfam" id="PF08352">
    <property type="entry name" value="oligo_HPY"/>
    <property type="match status" value="1"/>
</dbReference>
<comment type="caution">
    <text evidence="6">The sequence shown here is derived from an EMBL/GenBank/DDBJ whole genome shotgun (WGS) entry which is preliminary data.</text>
</comment>
<keyword evidence="7" id="KW-1185">Reference proteome</keyword>
<keyword evidence="2" id="KW-0813">Transport</keyword>
<sequence>MSARSREEVPLLRADNLSTYYPIRQGAWNRTKGYIRAVDGVTFDVYAGETLGLVGESGCGKSTLGRTLLRLEQPHAGRIYYEGDDVTALPERRLRSYRTKFQMIFQDPYASLNPRMTILELLTEPLLAHRLAGRAEAGRSALRLLEMVGLPRASAGRYPHQFSGGQRQRIGIARALALAPKLIVCDEPVSALDVSVQAQILHLLQDLQRELGLTYLFIAHGLGAVHYVSTRVAVMYLGTIVEIADKRSLFASPKHPYTRMLLNANPVPDPRLRGREDLVPEGEVPSASNPPSGCRFHTRCPFALPRCKSEAPALIGGSHAVACHYPLGGAGEEGAHAFVHREKVAH</sequence>
<feature type="domain" description="ABC transporter" evidence="5">
    <location>
        <begin position="12"/>
        <end position="262"/>
    </location>
</feature>
<evidence type="ECO:0000259" key="5">
    <source>
        <dbReference type="PROSITE" id="PS50893"/>
    </source>
</evidence>
<comment type="similarity">
    <text evidence="1">Belongs to the ABC transporter superfamily.</text>
</comment>
<proteinExistence type="inferred from homology"/>
<keyword evidence="4 6" id="KW-0067">ATP-binding</keyword>
<dbReference type="InterPro" id="IPR003593">
    <property type="entry name" value="AAA+_ATPase"/>
</dbReference>
<keyword evidence="3" id="KW-0547">Nucleotide-binding</keyword>
<dbReference type="SUPFAM" id="SSF52540">
    <property type="entry name" value="P-loop containing nucleoside triphosphate hydrolases"/>
    <property type="match status" value="1"/>
</dbReference>
<accession>A0ABV5KKE4</accession>
<dbReference type="PROSITE" id="PS50893">
    <property type="entry name" value="ABC_TRANSPORTER_2"/>
    <property type="match status" value="1"/>
</dbReference>
<dbReference type="InterPro" id="IPR003439">
    <property type="entry name" value="ABC_transporter-like_ATP-bd"/>
</dbReference>
<dbReference type="InterPro" id="IPR050319">
    <property type="entry name" value="ABC_transp_ATP-bind"/>
</dbReference>
<dbReference type="Pfam" id="PF00005">
    <property type="entry name" value="ABC_tran"/>
    <property type="match status" value="1"/>
</dbReference>
<dbReference type="NCBIfam" id="TIGR01727">
    <property type="entry name" value="oligo_HPY"/>
    <property type="match status" value="1"/>
</dbReference>